<dbReference type="SUPFAM" id="SSF55486">
    <property type="entry name" value="Metalloproteases ('zincins'), catalytic domain"/>
    <property type="match status" value="1"/>
</dbReference>
<keyword evidence="4" id="KW-0862">Zinc</keyword>
<dbReference type="KEGG" id="samy:DB32_000898"/>
<dbReference type="AlphaFoldDB" id="A0A0F6SDN4"/>
<keyword evidence="1" id="KW-0645">Protease</keyword>
<keyword evidence="5" id="KW-0812">Transmembrane</keyword>
<feature type="transmembrane region" description="Helical" evidence="5">
    <location>
        <begin position="271"/>
        <end position="293"/>
    </location>
</feature>
<evidence type="ECO:0000256" key="5">
    <source>
        <dbReference type="SAM" id="Phobius"/>
    </source>
</evidence>
<dbReference type="InterPro" id="IPR024079">
    <property type="entry name" value="MetalloPept_cat_dom_sf"/>
</dbReference>
<dbReference type="GO" id="GO:0008270">
    <property type="term" value="F:zinc ion binding"/>
    <property type="evidence" value="ECO:0007669"/>
    <property type="project" value="InterPro"/>
</dbReference>
<keyword evidence="5" id="KW-1133">Transmembrane helix</keyword>
<keyword evidence="2" id="KW-0479">Metal-binding</keyword>
<dbReference type="InterPro" id="IPR001818">
    <property type="entry name" value="Pept_M10_metallopeptidase"/>
</dbReference>
<name>A0A0F6SDN4_9BACT</name>
<organism evidence="8 9">
    <name type="scientific">Sandaracinus amylolyticus</name>
    <dbReference type="NCBI Taxonomy" id="927083"/>
    <lineage>
        <taxon>Bacteria</taxon>
        <taxon>Pseudomonadati</taxon>
        <taxon>Myxococcota</taxon>
        <taxon>Polyangia</taxon>
        <taxon>Polyangiales</taxon>
        <taxon>Sandaracinaceae</taxon>
        <taxon>Sandaracinus</taxon>
    </lineage>
</organism>
<keyword evidence="9" id="KW-1185">Reference proteome</keyword>
<evidence type="ECO:0000256" key="3">
    <source>
        <dbReference type="ARBA" id="ARBA00022801"/>
    </source>
</evidence>
<accession>A0A0F6SDN4</accession>
<feature type="domain" description="Peptidase M10 metallopeptidase" evidence="7">
    <location>
        <begin position="165"/>
        <end position="238"/>
    </location>
</feature>
<dbReference type="NCBIfam" id="TIGR03901">
    <property type="entry name" value="MYXO-CTERM"/>
    <property type="match status" value="1"/>
</dbReference>
<sequence length="297" mass="31564">MVRTESVLASALLATLALVPAEASAWCQMTTGGRRPGPGETCVVATPPDSFPLAWRQRCTSMSLSTFGSSTLSPDQVADVLRGAIATWEGVRCDGQPTGLHVEVLAEMNACERASHFTGDRNVHSVIFVQDGWVTERMHDARAFAVTLVWHDPQSGEIWDADMEINEERGPFVVCPAEGCADGEVDLPNVITHEMGHYFGLAHTPDDALATMWASAEPAETLKRDLQPDDVTGLCSIYPPGALPEQCDPAPRGGLGLDCQREEGCNCSVPGLPGGSAGGAMALIVVVATLVAARRRK</sequence>
<dbReference type="Pfam" id="PF00413">
    <property type="entry name" value="Peptidase_M10"/>
    <property type="match status" value="1"/>
</dbReference>
<keyword evidence="6" id="KW-0732">Signal</keyword>
<evidence type="ECO:0000313" key="8">
    <source>
        <dbReference type="EMBL" id="AKF03749.1"/>
    </source>
</evidence>
<evidence type="ECO:0000259" key="7">
    <source>
        <dbReference type="Pfam" id="PF00413"/>
    </source>
</evidence>
<dbReference type="InterPro" id="IPR024038">
    <property type="entry name" value="MYXO-CTERM"/>
</dbReference>
<evidence type="ECO:0000256" key="4">
    <source>
        <dbReference type="ARBA" id="ARBA00022833"/>
    </source>
</evidence>
<gene>
    <name evidence="8" type="ORF">DB32_000898</name>
</gene>
<dbReference type="GO" id="GO:0006508">
    <property type="term" value="P:proteolysis"/>
    <property type="evidence" value="ECO:0007669"/>
    <property type="project" value="UniProtKB-KW"/>
</dbReference>
<evidence type="ECO:0000256" key="6">
    <source>
        <dbReference type="SAM" id="SignalP"/>
    </source>
</evidence>
<evidence type="ECO:0000256" key="1">
    <source>
        <dbReference type="ARBA" id="ARBA00022670"/>
    </source>
</evidence>
<feature type="signal peptide" evidence="6">
    <location>
        <begin position="1"/>
        <end position="25"/>
    </location>
</feature>
<dbReference type="OrthoDB" id="5516015at2"/>
<reference evidence="8 9" key="1">
    <citation type="submission" date="2015-03" db="EMBL/GenBank/DDBJ databases">
        <title>Genome assembly of Sandaracinus amylolyticus DSM 53668.</title>
        <authorList>
            <person name="Sharma G."/>
            <person name="Subramanian S."/>
        </authorList>
    </citation>
    <scope>NUCLEOTIDE SEQUENCE [LARGE SCALE GENOMIC DNA]</scope>
    <source>
        <strain evidence="8 9">DSM 53668</strain>
    </source>
</reference>
<proteinExistence type="predicted"/>
<dbReference type="EMBL" id="CP011125">
    <property type="protein sequence ID" value="AKF03749.1"/>
    <property type="molecule type" value="Genomic_DNA"/>
</dbReference>
<evidence type="ECO:0000256" key="2">
    <source>
        <dbReference type="ARBA" id="ARBA00022723"/>
    </source>
</evidence>
<dbReference type="Gene3D" id="3.40.390.10">
    <property type="entry name" value="Collagenase (Catalytic Domain)"/>
    <property type="match status" value="1"/>
</dbReference>
<dbReference type="GO" id="GO:0004222">
    <property type="term" value="F:metalloendopeptidase activity"/>
    <property type="evidence" value="ECO:0007669"/>
    <property type="project" value="InterPro"/>
</dbReference>
<dbReference type="GO" id="GO:0031012">
    <property type="term" value="C:extracellular matrix"/>
    <property type="evidence" value="ECO:0007669"/>
    <property type="project" value="InterPro"/>
</dbReference>
<dbReference type="Proteomes" id="UP000034883">
    <property type="component" value="Chromosome"/>
</dbReference>
<keyword evidence="5" id="KW-0472">Membrane</keyword>
<keyword evidence="3" id="KW-0378">Hydrolase</keyword>
<feature type="chain" id="PRO_5005436839" description="Peptidase M10 metallopeptidase domain-containing protein" evidence="6">
    <location>
        <begin position="26"/>
        <end position="297"/>
    </location>
</feature>
<protein>
    <recommendedName>
        <fullName evidence="7">Peptidase M10 metallopeptidase domain-containing protein</fullName>
    </recommendedName>
</protein>
<dbReference type="STRING" id="927083.DB32_000898"/>
<evidence type="ECO:0000313" key="9">
    <source>
        <dbReference type="Proteomes" id="UP000034883"/>
    </source>
</evidence>